<dbReference type="Proteomes" id="UP000094463">
    <property type="component" value="Chromosome"/>
</dbReference>
<keyword evidence="6" id="KW-1185">Reference proteome</keyword>
<name>A0A1D7QTS8_9BACI</name>
<dbReference type="AlphaFoldDB" id="A0A1D7QTS8"/>
<dbReference type="GO" id="GO:0007165">
    <property type="term" value="P:signal transduction"/>
    <property type="evidence" value="ECO:0007669"/>
    <property type="project" value="UniProtKB-KW"/>
</dbReference>
<keyword evidence="1 2" id="KW-0807">Transducer</keyword>
<evidence type="ECO:0000313" key="6">
    <source>
        <dbReference type="Proteomes" id="UP000094463"/>
    </source>
</evidence>
<evidence type="ECO:0000256" key="2">
    <source>
        <dbReference type="PROSITE-ProRule" id="PRU00284"/>
    </source>
</evidence>
<keyword evidence="3" id="KW-0812">Transmembrane</keyword>
<keyword evidence="3" id="KW-1133">Transmembrane helix</keyword>
<dbReference type="GO" id="GO:0016020">
    <property type="term" value="C:membrane"/>
    <property type="evidence" value="ECO:0007669"/>
    <property type="project" value="InterPro"/>
</dbReference>
<organism evidence="5 6">
    <name type="scientific">Salisediminibacterium beveridgei</name>
    <dbReference type="NCBI Taxonomy" id="632773"/>
    <lineage>
        <taxon>Bacteria</taxon>
        <taxon>Bacillati</taxon>
        <taxon>Bacillota</taxon>
        <taxon>Bacilli</taxon>
        <taxon>Bacillales</taxon>
        <taxon>Bacillaceae</taxon>
        <taxon>Salisediminibacterium</taxon>
    </lineage>
</organism>
<feature type="transmembrane region" description="Helical" evidence="3">
    <location>
        <begin position="26"/>
        <end position="45"/>
    </location>
</feature>
<protein>
    <submittedName>
        <fullName evidence="5">Methyl-accepting chemotaxis protein</fullName>
    </submittedName>
</protein>
<keyword evidence="3" id="KW-0472">Membrane</keyword>
<feature type="transmembrane region" description="Helical" evidence="3">
    <location>
        <begin position="51"/>
        <end position="72"/>
    </location>
</feature>
<dbReference type="InterPro" id="IPR004089">
    <property type="entry name" value="MCPsignal_dom"/>
</dbReference>
<feature type="domain" description="Methyl-accepting transducer" evidence="4">
    <location>
        <begin position="221"/>
        <end position="471"/>
    </location>
</feature>
<dbReference type="KEGG" id="bbev:BBEV_1016"/>
<dbReference type="Gene3D" id="1.10.287.950">
    <property type="entry name" value="Methyl-accepting chemotaxis protein"/>
    <property type="match status" value="1"/>
</dbReference>
<evidence type="ECO:0000256" key="3">
    <source>
        <dbReference type="SAM" id="Phobius"/>
    </source>
</evidence>
<dbReference type="OrthoDB" id="2166737at2"/>
<feature type="transmembrane region" description="Helical" evidence="3">
    <location>
        <begin position="79"/>
        <end position="96"/>
    </location>
</feature>
<sequence>MTIQSTFGGGLFLTSKQRELDGRNKMMVKLLWFAFLLGVASNFITGVNIEGILAFSGVGILAVLVLTVLVYRYPKTVHMIQYLVAVNFSIVIVAMVMTSPRLSNYLMVYVAIAFITLYHNSRSILFMTVIGFFLSNGFFVFYQDDMFFGAEMSMLFSLNVMYIVITSTLFAQAKIGERMEREKLGYVEQVNTSQQALQKMLDDVQKSIRQLAQFTDTLKQVVTRADRITADIVQSYEDMRQGVTASASSVEQIQGQVAETTEDIQEITDQFTVVQDRSEKTLTATKNGREKVETANQEMRRVYSGIEDQTGQIETLFKSSSEIEQILGTITGISEQTNLLALNASIEAARAGEHGKGFAVVADEVRKLAESSQQSTEQIAGILKELTDLIHQVRSGSDANYQAVKTSFDSSKEAVEHFQEIERYAEGSFSDLKTLEHNITELTSVFSMIQERTDDVTSFTEEAAASVEAVQQLVYDQEKQMTELSTQTDELEAMTNRLEALSDNMSSKSS</sequence>
<dbReference type="Pfam" id="PF00015">
    <property type="entry name" value="MCPsignal"/>
    <property type="match status" value="1"/>
</dbReference>
<dbReference type="PROSITE" id="PS50111">
    <property type="entry name" value="CHEMOTAXIS_TRANSDUC_2"/>
    <property type="match status" value="1"/>
</dbReference>
<dbReference type="PANTHER" id="PTHR32089">
    <property type="entry name" value="METHYL-ACCEPTING CHEMOTAXIS PROTEIN MCPB"/>
    <property type="match status" value="1"/>
</dbReference>
<evidence type="ECO:0000259" key="4">
    <source>
        <dbReference type="PROSITE" id="PS50111"/>
    </source>
</evidence>
<dbReference type="PANTHER" id="PTHR32089:SF112">
    <property type="entry name" value="LYSOZYME-LIKE PROTEIN-RELATED"/>
    <property type="match status" value="1"/>
</dbReference>
<feature type="transmembrane region" description="Helical" evidence="3">
    <location>
        <begin position="154"/>
        <end position="173"/>
    </location>
</feature>
<feature type="transmembrane region" description="Helical" evidence="3">
    <location>
        <begin position="125"/>
        <end position="142"/>
    </location>
</feature>
<dbReference type="PATRIC" id="fig|632773.3.peg.1079"/>
<dbReference type="SMART" id="SM00283">
    <property type="entry name" value="MA"/>
    <property type="match status" value="1"/>
</dbReference>
<dbReference type="EMBL" id="CP012502">
    <property type="protein sequence ID" value="AOM82385.1"/>
    <property type="molecule type" value="Genomic_DNA"/>
</dbReference>
<proteinExistence type="predicted"/>
<reference evidence="5 6" key="1">
    <citation type="submission" date="2015-08" db="EMBL/GenBank/DDBJ databases">
        <title>The complete genome sequence of Bacillus beveridgei MLTeJB.</title>
        <authorList>
            <person name="Hanson T.E."/>
            <person name="Mesa C."/>
            <person name="Basesman S.M."/>
            <person name="Oremland R.S."/>
        </authorList>
    </citation>
    <scope>NUCLEOTIDE SEQUENCE [LARGE SCALE GENOMIC DNA]</scope>
    <source>
        <strain evidence="5 6">MLTeJB</strain>
    </source>
</reference>
<dbReference type="SUPFAM" id="SSF58104">
    <property type="entry name" value="Methyl-accepting chemotaxis protein (MCP) signaling domain"/>
    <property type="match status" value="1"/>
</dbReference>
<dbReference type="STRING" id="632773.BBEV_1016"/>
<gene>
    <name evidence="5" type="primary">mcp1</name>
    <name evidence="5" type="ORF">BBEV_1016</name>
</gene>
<evidence type="ECO:0000256" key="1">
    <source>
        <dbReference type="ARBA" id="ARBA00023224"/>
    </source>
</evidence>
<accession>A0A1D7QTS8</accession>
<evidence type="ECO:0000313" key="5">
    <source>
        <dbReference type="EMBL" id="AOM82385.1"/>
    </source>
</evidence>